<dbReference type="EMBL" id="DWZA01000001">
    <property type="protein sequence ID" value="HJA69953.1"/>
    <property type="molecule type" value="Genomic_DNA"/>
</dbReference>
<accession>A0A9D2KLV2</accession>
<dbReference type="AlphaFoldDB" id="A0A9D2KLV2"/>
<dbReference type="GO" id="GO:0022857">
    <property type="term" value="F:transmembrane transporter activity"/>
    <property type="evidence" value="ECO:0007669"/>
    <property type="project" value="InterPro"/>
</dbReference>
<dbReference type="CDD" id="cd06574">
    <property type="entry name" value="TM_PBP1_branched-chain-AA_like"/>
    <property type="match status" value="1"/>
</dbReference>
<sequence>MTLIIGSLQLGFLYGIMALGIYITFRIMNIPDLTTEGSFTLGLAVSAMAALEGQTMTGLLLAALAGAAAGCITGLLQTKLGIHAVLAGILTMSGLYTVNLFIMGSSSNVSLIGAATVFKQAEEALGLTRDGAELLVSIGAALICLVLLILFFKTHVGLCIRATGDNEAMVSASSINVNGMKIAALAVSNACCAVSGGLIAQYQGFADVNSGTGILVVGLASVIIGEAAGGKRGIALGFVSSIGGSIVYRYMIAAATKSQIFPAYGLKLVSACIVAAALALPAIRRQMELAKLKRRAQTGQKRGEIHA</sequence>
<evidence type="ECO:0000313" key="8">
    <source>
        <dbReference type="Proteomes" id="UP000823900"/>
    </source>
</evidence>
<feature type="transmembrane region" description="Helical" evidence="6">
    <location>
        <begin position="234"/>
        <end position="252"/>
    </location>
</feature>
<feature type="transmembrane region" description="Helical" evidence="6">
    <location>
        <begin position="264"/>
        <end position="283"/>
    </location>
</feature>
<comment type="caution">
    <text evidence="7">The sequence shown here is derived from an EMBL/GenBank/DDBJ whole genome shotgun (WGS) entry which is preliminary data.</text>
</comment>
<dbReference type="InterPro" id="IPR001851">
    <property type="entry name" value="ABC_transp_permease"/>
</dbReference>
<organism evidence="7 8">
    <name type="scientific">Candidatus Lachnoclostridium stercoravium</name>
    <dbReference type="NCBI Taxonomy" id="2838633"/>
    <lineage>
        <taxon>Bacteria</taxon>
        <taxon>Bacillati</taxon>
        <taxon>Bacillota</taxon>
        <taxon>Clostridia</taxon>
        <taxon>Lachnospirales</taxon>
        <taxon>Lachnospiraceae</taxon>
    </lineage>
</organism>
<dbReference type="GO" id="GO:0005886">
    <property type="term" value="C:plasma membrane"/>
    <property type="evidence" value="ECO:0007669"/>
    <property type="project" value="UniProtKB-SubCell"/>
</dbReference>
<evidence type="ECO:0000313" key="7">
    <source>
        <dbReference type="EMBL" id="HJA69953.1"/>
    </source>
</evidence>
<comment type="subcellular location">
    <subcellularLocation>
        <location evidence="1">Cell membrane</location>
        <topology evidence="1">Multi-pass membrane protein</topology>
    </subcellularLocation>
</comment>
<evidence type="ECO:0000256" key="6">
    <source>
        <dbReference type="SAM" id="Phobius"/>
    </source>
</evidence>
<evidence type="ECO:0000256" key="2">
    <source>
        <dbReference type="ARBA" id="ARBA00022475"/>
    </source>
</evidence>
<dbReference type="PANTHER" id="PTHR32196:SF69">
    <property type="entry name" value="BRANCHED-CHAIN AMINO ACID TRANSPORT SYSTEM, PERMEASE PROTEIN"/>
    <property type="match status" value="1"/>
</dbReference>
<protein>
    <submittedName>
        <fullName evidence="7">ABC transporter permease</fullName>
    </submittedName>
</protein>
<keyword evidence="4 6" id="KW-1133">Transmembrane helix</keyword>
<evidence type="ECO:0000256" key="1">
    <source>
        <dbReference type="ARBA" id="ARBA00004651"/>
    </source>
</evidence>
<dbReference type="Pfam" id="PF02653">
    <property type="entry name" value="BPD_transp_2"/>
    <property type="match status" value="1"/>
</dbReference>
<evidence type="ECO:0000256" key="5">
    <source>
        <dbReference type="ARBA" id="ARBA00023136"/>
    </source>
</evidence>
<feature type="transmembrane region" description="Helical" evidence="6">
    <location>
        <begin position="6"/>
        <end position="25"/>
    </location>
</feature>
<dbReference type="PANTHER" id="PTHR32196">
    <property type="entry name" value="ABC TRANSPORTER PERMEASE PROTEIN YPHD-RELATED-RELATED"/>
    <property type="match status" value="1"/>
</dbReference>
<feature type="transmembrane region" description="Helical" evidence="6">
    <location>
        <begin position="57"/>
        <end position="76"/>
    </location>
</feature>
<name>A0A9D2KLV2_9FIRM</name>
<feature type="transmembrane region" description="Helical" evidence="6">
    <location>
        <begin position="83"/>
        <end position="102"/>
    </location>
</feature>
<keyword evidence="2" id="KW-1003">Cell membrane</keyword>
<feature type="transmembrane region" description="Helical" evidence="6">
    <location>
        <begin position="182"/>
        <end position="202"/>
    </location>
</feature>
<keyword evidence="5 6" id="KW-0472">Membrane</keyword>
<reference evidence="7" key="1">
    <citation type="journal article" date="2021" name="PeerJ">
        <title>Extensive microbial diversity within the chicken gut microbiome revealed by metagenomics and culture.</title>
        <authorList>
            <person name="Gilroy R."/>
            <person name="Ravi A."/>
            <person name="Getino M."/>
            <person name="Pursley I."/>
            <person name="Horton D.L."/>
            <person name="Alikhan N.F."/>
            <person name="Baker D."/>
            <person name="Gharbi K."/>
            <person name="Hall N."/>
            <person name="Watson M."/>
            <person name="Adriaenssens E.M."/>
            <person name="Foster-Nyarko E."/>
            <person name="Jarju S."/>
            <person name="Secka A."/>
            <person name="Antonio M."/>
            <person name="Oren A."/>
            <person name="Chaudhuri R.R."/>
            <person name="La Ragione R."/>
            <person name="Hildebrand F."/>
            <person name="Pallen M.J."/>
        </authorList>
    </citation>
    <scope>NUCLEOTIDE SEQUENCE</scope>
    <source>
        <strain evidence="7">CHK178-16964</strain>
    </source>
</reference>
<feature type="transmembrane region" description="Helical" evidence="6">
    <location>
        <begin position="208"/>
        <end position="227"/>
    </location>
</feature>
<proteinExistence type="predicted"/>
<evidence type="ECO:0000256" key="4">
    <source>
        <dbReference type="ARBA" id="ARBA00022989"/>
    </source>
</evidence>
<dbReference type="Proteomes" id="UP000823900">
    <property type="component" value="Unassembled WGS sequence"/>
</dbReference>
<reference evidence="7" key="2">
    <citation type="submission" date="2021-04" db="EMBL/GenBank/DDBJ databases">
        <authorList>
            <person name="Gilroy R."/>
        </authorList>
    </citation>
    <scope>NUCLEOTIDE SEQUENCE</scope>
    <source>
        <strain evidence="7">CHK178-16964</strain>
    </source>
</reference>
<evidence type="ECO:0000256" key="3">
    <source>
        <dbReference type="ARBA" id="ARBA00022692"/>
    </source>
</evidence>
<feature type="transmembrane region" description="Helical" evidence="6">
    <location>
        <begin position="134"/>
        <end position="152"/>
    </location>
</feature>
<gene>
    <name evidence="7" type="ORF">IAA07_00045</name>
</gene>
<keyword evidence="3 6" id="KW-0812">Transmembrane</keyword>